<organism evidence="1 2">
    <name type="scientific">Chengkuizengella marina</name>
    <dbReference type="NCBI Taxonomy" id="2507566"/>
    <lineage>
        <taxon>Bacteria</taxon>
        <taxon>Bacillati</taxon>
        <taxon>Bacillota</taxon>
        <taxon>Bacilli</taxon>
        <taxon>Bacillales</taxon>
        <taxon>Paenibacillaceae</taxon>
        <taxon>Chengkuizengella</taxon>
    </lineage>
</organism>
<dbReference type="Proteomes" id="UP000448943">
    <property type="component" value="Unassembled WGS sequence"/>
</dbReference>
<dbReference type="EMBL" id="SIJB01000020">
    <property type="protein sequence ID" value="NBI29045.1"/>
    <property type="molecule type" value="Genomic_DNA"/>
</dbReference>
<name>A0A6N9Q1Q0_9BACL</name>
<proteinExistence type="predicted"/>
<dbReference type="SUPFAM" id="SSF64182">
    <property type="entry name" value="DHH phosphoesterases"/>
    <property type="match status" value="1"/>
</dbReference>
<accession>A0A6N9Q1Q0</accession>
<dbReference type="AlphaFoldDB" id="A0A6N9Q1Q0"/>
<dbReference type="InterPro" id="IPR038763">
    <property type="entry name" value="DHH_sf"/>
</dbReference>
<dbReference type="OrthoDB" id="2035301at2"/>
<dbReference type="RefSeq" id="WP_160645843.1">
    <property type="nucleotide sequence ID" value="NZ_SIJB01000020.1"/>
</dbReference>
<gene>
    <name evidence="1" type="ORF">ERL59_08740</name>
</gene>
<protein>
    <submittedName>
        <fullName evidence="1">Uncharacterized protein</fullName>
    </submittedName>
</protein>
<evidence type="ECO:0000313" key="2">
    <source>
        <dbReference type="Proteomes" id="UP000448943"/>
    </source>
</evidence>
<evidence type="ECO:0000313" key="1">
    <source>
        <dbReference type="EMBL" id="NBI29045.1"/>
    </source>
</evidence>
<reference evidence="1 2" key="1">
    <citation type="submission" date="2019-01" db="EMBL/GenBank/DDBJ databases">
        <title>Chengkuizengella sp. nov., isolated from deep-sea sediment of East Pacific Ocean.</title>
        <authorList>
            <person name="Yang J."/>
            <person name="Lai Q."/>
            <person name="Shao Z."/>
        </authorList>
    </citation>
    <scope>NUCLEOTIDE SEQUENCE [LARGE SCALE GENOMIC DNA]</scope>
    <source>
        <strain evidence="1 2">YPA3-1-1</strain>
    </source>
</reference>
<keyword evidence="2" id="KW-1185">Reference proteome</keyword>
<sequence length="136" mass="15968">MNTMKLRPIAIMFTHNHRIGCGILFQSVAGYGGEVYYCGYHHVDEKIVKVLDHIERRTNERPQIIISDLGIKLETAERIDRYIGEKILLDHHKTNRWIQEKYDWAIINEDASGTLLVYNYIKGIPVRYMHTLIQND</sequence>
<comment type="caution">
    <text evidence="1">The sequence shown here is derived from an EMBL/GenBank/DDBJ whole genome shotgun (WGS) entry which is preliminary data.</text>
</comment>